<proteinExistence type="predicted"/>
<dbReference type="AlphaFoldDB" id="A0A8H3QUK4"/>
<dbReference type="EMBL" id="BLAL01000217">
    <property type="protein sequence ID" value="GES92778.1"/>
    <property type="molecule type" value="Genomic_DNA"/>
</dbReference>
<gene>
    <name evidence="1" type="ORF">RCL2_001954000</name>
    <name evidence="2" type="ORF">RCL2_001954100</name>
</gene>
<accession>A0A8H3QUK4</accession>
<dbReference type="Proteomes" id="UP000615446">
    <property type="component" value="Unassembled WGS sequence"/>
</dbReference>
<sequence>MSSKTGKVVTLFNKLTGTESYQIPCSLHVMHIVMNNFEGLYFEKLPGVGKFSQKKLLANLLYLTWELHDGYSKSNKETPMGINSDHIQIFY</sequence>
<evidence type="ECO:0000313" key="3">
    <source>
        <dbReference type="Proteomes" id="UP000615446"/>
    </source>
</evidence>
<dbReference type="OrthoDB" id="2397850at2759"/>
<organism evidence="2 3">
    <name type="scientific">Rhizophagus clarus</name>
    <dbReference type="NCBI Taxonomy" id="94130"/>
    <lineage>
        <taxon>Eukaryota</taxon>
        <taxon>Fungi</taxon>
        <taxon>Fungi incertae sedis</taxon>
        <taxon>Mucoromycota</taxon>
        <taxon>Glomeromycotina</taxon>
        <taxon>Glomeromycetes</taxon>
        <taxon>Glomerales</taxon>
        <taxon>Glomeraceae</taxon>
        <taxon>Rhizophagus</taxon>
    </lineage>
</organism>
<name>A0A8H3QUK4_9GLOM</name>
<evidence type="ECO:0000313" key="1">
    <source>
        <dbReference type="EMBL" id="GES92777.1"/>
    </source>
</evidence>
<evidence type="ECO:0000313" key="2">
    <source>
        <dbReference type="EMBL" id="GES92778.1"/>
    </source>
</evidence>
<protein>
    <submittedName>
        <fullName evidence="2">Uncharacterized protein</fullName>
    </submittedName>
</protein>
<reference evidence="2" key="1">
    <citation type="submission" date="2019-10" db="EMBL/GenBank/DDBJ databases">
        <title>Conservation and host-specific expression of non-tandemly repeated heterogenous ribosome RNA gene in arbuscular mycorrhizal fungi.</title>
        <authorList>
            <person name="Maeda T."/>
            <person name="Kobayashi Y."/>
            <person name="Nakagawa T."/>
            <person name="Ezawa T."/>
            <person name="Yamaguchi K."/>
            <person name="Bino T."/>
            <person name="Nishimoto Y."/>
            <person name="Shigenobu S."/>
            <person name="Kawaguchi M."/>
        </authorList>
    </citation>
    <scope>NUCLEOTIDE SEQUENCE</scope>
    <source>
        <strain evidence="2">HR1</strain>
    </source>
</reference>
<comment type="caution">
    <text evidence="2">The sequence shown here is derived from an EMBL/GenBank/DDBJ whole genome shotgun (WGS) entry which is preliminary data.</text>
</comment>
<dbReference type="EMBL" id="BLAL01000216">
    <property type="protein sequence ID" value="GES92777.1"/>
    <property type="molecule type" value="Genomic_DNA"/>
</dbReference>